<comment type="caution">
    <text evidence="1">The sequence shown here is derived from an EMBL/GenBank/DDBJ whole genome shotgun (WGS) entry which is preliminary data.</text>
</comment>
<proteinExistence type="predicted"/>
<name>A0AB34K619_PRYPA</name>
<sequence>MSQPLRRLLNRAVRTSCEDEGFVAEARRLAAEAPLDALLLCVGNASVDEAQAELLCSLLRLLPEVVAFCATTQGEEALCTCLKDILATPLSLARQRAVLLLLARLSHSSPAAPLASTPDPSPLLARAALLDHVLLPMLRHADVRSCAARGGLPLQAILQLLSARALLPTAEQLPSRRREPPLSAASLGALLSALLALLRLRTQLPHESVKLLLRCAHAAVQLLVPRAAAAAREADSPLAAEERGWRALEWRLQLHTWAVADRMAPRAAAAAPLAVGARFYGWLRAVAPAETARERMASLLLAAAVPALPARQALQLCLAEEPPPSPRDVIAALAVCLPQGVVLEWQHAVSQVLPVLQRHAMLPGSLHVPLPHGEAERSTALRAQCLLRALILHRELTRAEGGGLERGESAEDTAEANARQRACFSAGLATWVHHSAHAATEPLATAHLLGVVLRAAKEVPQDFHDRYAVLCLGLVNQLEEQLRPPDVEESDNSDGQAVDDLAAATYESEGSADSIMPSQAQLSHQKRLHAIQVALFGVLEAANISPLSFSSRLCDMDDTATT</sequence>
<dbReference type="EMBL" id="JBGBPQ010000001">
    <property type="protein sequence ID" value="KAL1529565.1"/>
    <property type="molecule type" value="Genomic_DNA"/>
</dbReference>
<organism evidence="1 2">
    <name type="scientific">Prymnesium parvum</name>
    <name type="common">Toxic golden alga</name>
    <dbReference type="NCBI Taxonomy" id="97485"/>
    <lineage>
        <taxon>Eukaryota</taxon>
        <taxon>Haptista</taxon>
        <taxon>Haptophyta</taxon>
        <taxon>Prymnesiophyceae</taxon>
        <taxon>Prymnesiales</taxon>
        <taxon>Prymnesiaceae</taxon>
        <taxon>Prymnesium</taxon>
    </lineage>
</organism>
<dbReference type="AlphaFoldDB" id="A0AB34K619"/>
<gene>
    <name evidence="1" type="ORF">AB1Y20_000509</name>
</gene>
<evidence type="ECO:0000313" key="2">
    <source>
        <dbReference type="Proteomes" id="UP001515480"/>
    </source>
</evidence>
<dbReference type="Proteomes" id="UP001515480">
    <property type="component" value="Unassembled WGS sequence"/>
</dbReference>
<reference evidence="1 2" key="1">
    <citation type="journal article" date="2024" name="Science">
        <title>Giant polyketide synthase enzymes in the biosynthesis of giant marine polyether toxins.</title>
        <authorList>
            <person name="Fallon T.R."/>
            <person name="Shende V.V."/>
            <person name="Wierzbicki I.H."/>
            <person name="Pendleton A.L."/>
            <person name="Watervoot N.F."/>
            <person name="Auber R.P."/>
            <person name="Gonzalez D.J."/>
            <person name="Wisecaver J.H."/>
            <person name="Moore B.S."/>
        </authorList>
    </citation>
    <scope>NUCLEOTIDE SEQUENCE [LARGE SCALE GENOMIC DNA]</scope>
    <source>
        <strain evidence="1 2">12B1</strain>
    </source>
</reference>
<protein>
    <submittedName>
        <fullName evidence="1">Uncharacterized protein</fullName>
    </submittedName>
</protein>
<evidence type="ECO:0000313" key="1">
    <source>
        <dbReference type="EMBL" id="KAL1529565.1"/>
    </source>
</evidence>
<keyword evidence="2" id="KW-1185">Reference proteome</keyword>
<accession>A0AB34K619</accession>